<protein>
    <submittedName>
        <fullName evidence="7">DNA-binding transcriptional LysR family regulator</fullName>
    </submittedName>
</protein>
<organism evidence="7 8">
    <name type="scientific">Stella humosa</name>
    <dbReference type="NCBI Taxonomy" id="94"/>
    <lineage>
        <taxon>Bacteria</taxon>
        <taxon>Pseudomonadati</taxon>
        <taxon>Pseudomonadota</taxon>
        <taxon>Alphaproteobacteria</taxon>
        <taxon>Rhodospirillales</taxon>
        <taxon>Stellaceae</taxon>
        <taxon>Stella</taxon>
    </lineage>
</organism>
<name>A0A3N1M1L3_9PROT</name>
<keyword evidence="3 7" id="KW-0238">DNA-binding</keyword>
<dbReference type="Pfam" id="PF03466">
    <property type="entry name" value="LysR_substrate"/>
    <property type="match status" value="1"/>
</dbReference>
<sequence>MDFRRLRYFVAVYEEGSISRAAERENVAQPALSVHIRQLEAEMSVRLFERSAQGVQATPAGRHFYKLCNGLLRDLASARQEMLDFGGTIAGAIRVGLMPTICRGPLAKILVDYTSAYPKVEIEIVEAYSGTLADRVVAGELDLAVCNRPAPQTNLTMRLLFSDRVLLVSGAARPRQPWVPCRLDAIDGLKLVLPSAHHSLRRILDRQIKAGTIRPARVIEVDGLGATMEFVGESDWSTMLPSAAVIKDRSSGRFILNPIASPHLTSDIYVMHRPDQPLSLPAQRIVQMIHAELLAVPGKYGL</sequence>
<dbReference type="GO" id="GO:2000142">
    <property type="term" value="P:regulation of DNA-templated transcription initiation"/>
    <property type="evidence" value="ECO:0007669"/>
    <property type="project" value="TreeGrafter"/>
</dbReference>
<accession>A0A3N1M1L3</accession>
<dbReference type="InterPro" id="IPR036390">
    <property type="entry name" value="WH_DNA-bd_sf"/>
</dbReference>
<reference evidence="7 8" key="1">
    <citation type="submission" date="2018-11" db="EMBL/GenBank/DDBJ databases">
        <title>Genomic Encyclopedia of Type Strains, Phase IV (KMG-IV): sequencing the most valuable type-strain genomes for metagenomic binning, comparative biology and taxonomic classification.</title>
        <authorList>
            <person name="Goeker M."/>
        </authorList>
    </citation>
    <scope>NUCLEOTIDE SEQUENCE [LARGE SCALE GENOMIC DNA]</scope>
    <source>
        <strain evidence="7 8">DSM 5900</strain>
    </source>
</reference>
<dbReference type="Pfam" id="PF00126">
    <property type="entry name" value="HTH_1"/>
    <property type="match status" value="1"/>
</dbReference>
<evidence type="ECO:0000256" key="2">
    <source>
        <dbReference type="ARBA" id="ARBA00023015"/>
    </source>
</evidence>
<comment type="similarity">
    <text evidence="1">Belongs to the LysR transcriptional regulatory family.</text>
</comment>
<dbReference type="CDD" id="cd05466">
    <property type="entry name" value="PBP2_LTTR_substrate"/>
    <property type="match status" value="1"/>
</dbReference>
<evidence type="ECO:0000256" key="5">
    <source>
        <dbReference type="ARBA" id="ARBA00023163"/>
    </source>
</evidence>
<dbReference type="PANTHER" id="PTHR30293:SF0">
    <property type="entry name" value="NITROGEN ASSIMILATION REGULATORY PROTEIN NAC"/>
    <property type="match status" value="1"/>
</dbReference>
<dbReference type="InterPro" id="IPR000847">
    <property type="entry name" value="LysR_HTH_N"/>
</dbReference>
<evidence type="ECO:0000256" key="3">
    <source>
        <dbReference type="ARBA" id="ARBA00023125"/>
    </source>
</evidence>
<evidence type="ECO:0000256" key="4">
    <source>
        <dbReference type="ARBA" id="ARBA00023159"/>
    </source>
</evidence>
<dbReference type="EMBL" id="RJKX01000013">
    <property type="protein sequence ID" value="ROP99601.1"/>
    <property type="molecule type" value="Genomic_DNA"/>
</dbReference>
<gene>
    <name evidence="7" type="ORF">EDC65_1385</name>
</gene>
<evidence type="ECO:0000256" key="1">
    <source>
        <dbReference type="ARBA" id="ARBA00009437"/>
    </source>
</evidence>
<dbReference type="PRINTS" id="PR00039">
    <property type="entry name" value="HTHLYSR"/>
</dbReference>
<dbReference type="AlphaFoldDB" id="A0A3N1M1L3"/>
<dbReference type="PROSITE" id="PS50931">
    <property type="entry name" value="HTH_LYSR"/>
    <property type="match status" value="1"/>
</dbReference>
<proteinExistence type="inferred from homology"/>
<comment type="caution">
    <text evidence="7">The sequence shown here is derived from an EMBL/GenBank/DDBJ whole genome shotgun (WGS) entry which is preliminary data.</text>
</comment>
<evidence type="ECO:0000259" key="6">
    <source>
        <dbReference type="PROSITE" id="PS50931"/>
    </source>
</evidence>
<dbReference type="InterPro" id="IPR036388">
    <property type="entry name" value="WH-like_DNA-bd_sf"/>
</dbReference>
<keyword evidence="5" id="KW-0804">Transcription</keyword>
<evidence type="ECO:0000313" key="8">
    <source>
        <dbReference type="Proteomes" id="UP000278222"/>
    </source>
</evidence>
<dbReference type="SUPFAM" id="SSF46785">
    <property type="entry name" value="Winged helix' DNA-binding domain"/>
    <property type="match status" value="1"/>
</dbReference>
<dbReference type="Proteomes" id="UP000278222">
    <property type="component" value="Unassembled WGS sequence"/>
</dbReference>
<dbReference type="GO" id="GO:0003700">
    <property type="term" value="F:DNA-binding transcription factor activity"/>
    <property type="evidence" value="ECO:0007669"/>
    <property type="project" value="InterPro"/>
</dbReference>
<dbReference type="FunFam" id="1.10.10.10:FF:000001">
    <property type="entry name" value="LysR family transcriptional regulator"/>
    <property type="match status" value="1"/>
</dbReference>
<dbReference type="Gene3D" id="1.10.10.10">
    <property type="entry name" value="Winged helix-like DNA-binding domain superfamily/Winged helix DNA-binding domain"/>
    <property type="match status" value="1"/>
</dbReference>
<keyword evidence="4" id="KW-0010">Activator</keyword>
<feature type="domain" description="HTH lysR-type" evidence="6">
    <location>
        <begin position="1"/>
        <end position="58"/>
    </location>
</feature>
<keyword evidence="8" id="KW-1185">Reference proteome</keyword>
<evidence type="ECO:0000313" key="7">
    <source>
        <dbReference type="EMBL" id="ROP99601.1"/>
    </source>
</evidence>
<keyword evidence="2" id="KW-0805">Transcription regulation</keyword>
<dbReference type="SUPFAM" id="SSF53850">
    <property type="entry name" value="Periplasmic binding protein-like II"/>
    <property type="match status" value="1"/>
</dbReference>
<dbReference type="Gene3D" id="3.40.190.290">
    <property type="match status" value="1"/>
</dbReference>
<dbReference type="InterPro" id="IPR005119">
    <property type="entry name" value="LysR_subst-bd"/>
</dbReference>
<dbReference type="GO" id="GO:0003677">
    <property type="term" value="F:DNA binding"/>
    <property type="evidence" value="ECO:0007669"/>
    <property type="project" value="UniProtKB-KW"/>
</dbReference>
<dbReference type="PANTHER" id="PTHR30293">
    <property type="entry name" value="TRANSCRIPTIONAL REGULATORY PROTEIN NAC-RELATED"/>
    <property type="match status" value="1"/>
</dbReference>